<keyword evidence="2" id="KW-0472">Membrane</keyword>
<dbReference type="Proteomes" id="UP001146120">
    <property type="component" value="Unassembled WGS sequence"/>
</dbReference>
<sequence>MRTGLVLAAVAAVALSTADAAHHHHHKDYDATPAPSPAVYTSAPPAYTDKPKHTPKHTLKSTTKAPCTKTPKPSTYDLYDGDSLEVDGSDDIDIYEEDVEGDESISAEGDSVEVSYDGDDSVEYEASLENDEEYEASIDLDDGEFDVSFDDSEDYSQDTVLSDDQELDQIITLPKDAESVRLRVRNGVVDLDVIRRSHGKDEKIEKSEKAAETEEGEEHETVVLAAQKWFQDNATKPVFIGSIAGAVAAMVGVAGVVIAKRRNAEFERSVLALETAEADNTASVEMDAPAESTEEESATEEVKDNGVVEGSV</sequence>
<organism evidence="4 5">
    <name type="scientific">Lagenidium giganteum</name>
    <dbReference type="NCBI Taxonomy" id="4803"/>
    <lineage>
        <taxon>Eukaryota</taxon>
        <taxon>Sar</taxon>
        <taxon>Stramenopiles</taxon>
        <taxon>Oomycota</taxon>
        <taxon>Peronosporomycetes</taxon>
        <taxon>Pythiales</taxon>
        <taxon>Pythiaceae</taxon>
    </lineage>
</organism>
<feature type="region of interest" description="Disordered" evidence="1">
    <location>
        <begin position="24"/>
        <end position="88"/>
    </location>
</feature>
<evidence type="ECO:0000256" key="3">
    <source>
        <dbReference type="SAM" id="SignalP"/>
    </source>
</evidence>
<keyword evidence="3" id="KW-0732">Signal</keyword>
<feature type="region of interest" description="Disordered" evidence="1">
    <location>
        <begin position="278"/>
        <end position="312"/>
    </location>
</feature>
<dbReference type="AlphaFoldDB" id="A0AAV2ZB18"/>
<gene>
    <name evidence="4" type="ORF">N0F65_004286</name>
</gene>
<reference evidence="4" key="2">
    <citation type="journal article" date="2023" name="Microbiol Resour">
        <title>Decontamination and Annotation of the Draft Genome Sequence of the Oomycete Lagenidium giganteum ARSEF 373.</title>
        <authorList>
            <person name="Morgan W.R."/>
            <person name="Tartar A."/>
        </authorList>
    </citation>
    <scope>NUCLEOTIDE SEQUENCE</scope>
    <source>
        <strain evidence="4">ARSEF 373</strain>
    </source>
</reference>
<feature type="transmembrane region" description="Helical" evidence="2">
    <location>
        <begin position="238"/>
        <end position="259"/>
    </location>
</feature>
<comment type="caution">
    <text evidence="4">The sequence shown here is derived from an EMBL/GenBank/DDBJ whole genome shotgun (WGS) entry which is preliminary data.</text>
</comment>
<accession>A0AAV2ZB18</accession>
<feature type="signal peptide" evidence="3">
    <location>
        <begin position="1"/>
        <end position="20"/>
    </location>
</feature>
<evidence type="ECO:0000313" key="4">
    <source>
        <dbReference type="EMBL" id="DBA04178.1"/>
    </source>
</evidence>
<reference evidence="4" key="1">
    <citation type="submission" date="2022-11" db="EMBL/GenBank/DDBJ databases">
        <authorList>
            <person name="Morgan W.R."/>
            <person name="Tartar A."/>
        </authorList>
    </citation>
    <scope>NUCLEOTIDE SEQUENCE</scope>
    <source>
        <strain evidence="4">ARSEF 373</strain>
    </source>
</reference>
<dbReference type="EMBL" id="DAKRPA010000011">
    <property type="protein sequence ID" value="DBA04178.1"/>
    <property type="molecule type" value="Genomic_DNA"/>
</dbReference>
<keyword evidence="2" id="KW-1133">Transmembrane helix</keyword>
<feature type="compositionally biased region" description="Acidic residues" evidence="1">
    <location>
        <begin position="79"/>
        <end position="88"/>
    </location>
</feature>
<feature type="chain" id="PRO_5043842181" evidence="3">
    <location>
        <begin position="21"/>
        <end position="312"/>
    </location>
</feature>
<evidence type="ECO:0000256" key="2">
    <source>
        <dbReference type="SAM" id="Phobius"/>
    </source>
</evidence>
<name>A0AAV2ZB18_9STRA</name>
<evidence type="ECO:0000313" key="5">
    <source>
        <dbReference type="Proteomes" id="UP001146120"/>
    </source>
</evidence>
<evidence type="ECO:0000256" key="1">
    <source>
        <dbReference type="SAM" id="MobiDB-lite"/>
    </source>
</evidence>
<feature type="compositionally biased region" description="Low complexity" evidence="1">
    <location>
        <begin position="60"/>
        <end position="75"/>
    </location>
</feature>
<protein>
    <submittedName>
        <fullName evidence="4">Uncharacterized protein</fullName>
    </submittedName>
</protein>
<keyword evidence="2" id="KW-0812">Transmembrane</keyword>
<keyword evidence="5" id="KW-1185">Reference proteome</keyword>
<proteinExistence type="predicted"/>